<dbReference type="PANTHER" id="PTHR43578:SF3">
    <property type="entry name" value="NADH-QUINONE OXIDOREDUCTASE SUBUNIT F"/>
    <property type="match status" value="1"/>
</dbReference>
<dbReference type="InterPro" id="IPR036249">
    <property type="entry name" value="Thioredoxin-like_sf"/>
</dbReference>
<evidence type="ECO:0000256" key="6">
    <source>
        <dbReference type="ARBA" id="ARBA00023004"/>
    </source>
</evidence>
<dbReference type="AlphaFoldDB" id="B1Y7Y8"/>
<dbReference type="InterPro" id="IPR001949">
    <property type="entry name" value="NADH-UbQ_OxRdtase_51kDa_CS"/>
</dbReference>
<dbReference type="Proteomes" id="UP000001693">
    <property type="component" value="Chromosome"/>
</dbReference>
<name>B1Y7Y8_LEPCP</name>
<dbReference type="SUPFAM" id="SSF142984">
    <property type="entry name" value="Nqo1 middle domain-like"/>
    <property type="match status" value="1"/>
</dbReference>
<keyword evidence="6" id="KW-0408">Iron</keyword>
<dbReference type="InterPro" id="IPR011538">
    <property type="entry name" value="Nuo51_FMN-bd"/>
</dbReference>
<dbReference type="FunFam" id="1.20.1440.230:FF:000001">
    <property type="entry name" value="Mitochondrial NADH dehydrogenase flavoprotein 1"/>
    <property type="match status" value="1"/>
</dbReference>
<dbReference type="Pfam" id="PF01257">
    <property type="entry name" value="2Fe-2S_thioredx"/>
    <property type="match status" value="1"/>
</dbReference>
<evidence type="ECO:0000256" key="3">
    <source>
        <dbReference type="ARBA" id="ARBA00007523"/>
    </source>
</evidence>
<dbReference type="KEGG" id="lch:Lcho_1462"/>
<keyword evidence="5" id="KW-0479">Metal-binding</keyword>
<dbReference type="GO" id="GO:0008137">
    <property type="term" value="F:NADH dehydrogenase (ubiquinone) activity"/>
    <property type="evidence" value="ECO:0007669"/>
    <property type="project" value="InterPro"/>
</dbReference>
<dbReference type="Gene3D" id="3.10.20.600">
    <property type="match status" value="1"/>
</dbReference>
<sequence length="627" mass="69091">MLRNPRRPSVALESNEMAPVKIETTPPDRLQGDGMEALLRRHGRNPHALVQILREVQAHQTWLPRDTLSLLAHELGLTLAHVEGVASFYRFFHMQPVGEYRLLLSDNITDRMLGSEALLADLCQQLRVEPGRMRADGRVSVARSSCTGLCDQGPALLVNHHHVITRLDAQRVARIAELIEARTPVAAWPAEWFEVVDNIHRADVLLGTPQAPGVALAAALARGWQALLDEVKQSNLRGRGGAGYQTGRKWELCREAPGNTPDNTHYVVCNADEGEPGTFKDRVLLSRYADSLFEGMTIAGFAIGARQGFVYLRGEYRYLLEPLQAVLQRRREANLLGAAIQGREGFDFDIDIHVGAGAYVCGEESALIESLEGKRGTPRIRPPYPVEHGYLDEPTIVNNVETYCAVTHIAVHGAAWWAGIGTPKSTGTKIHSVSGDCERPGIYEYPYGTRIGRILEDCGARDTQAVQVGGPSGVCLSAFEFGRRIAFEDVPTAGAFMVFDRSRDMFEVARNFAQFFAHESCGFCTPCRVGTALVVKRMDKLAAGQGSRHDVDVLFELDKLMHTATHCGLGGAACNPLRDTIAKFRPAYEQRLTSLYFEPAFSLDAELSIARQMTGRDDPASHLEIVE</sequence>
<dbReference type="Gene3D" id="1.10.10.1590">
    <property type="entry name" value="NADH-quinone oxidoreductase subunit E"/>
    <property type="match status" value="1"/>
</dbReference>
<dbReference type="Pfam" id="PF10589">
    <property type="entry name" value="NADH_4Fe-4S"/>
    <property type="match status" value="1"/>
</dbReference>
<dbReference type="PROSITE" id="PS00645">
    <property type="entry name" value="COMPLEX1_51K_2"/>
    <property type="match status" value="1"/>
</dbReference>
<evidence type="ECO:0000259" key="8">
    <source>
        <dbReference type="SMART" id="SM00928"/>
    </source>
</evidence>
<feature type="domain" description="NADH-ubiquinone oxidoreductase 51kDa subunit iron-sulphur binding" evidence="8">
    <location>
        <begin position="506"/>
        <end position="551"/>
    </location>
</feature>
<dbReference type="SUPFAM" id="SSF52833">
    <property type="entry name" value="Thioredoxin-like"/>
    <property type="match status" value="1"/>
</dbReference>
<dbReference type="InterPro" id="IPR019575">
    <property type="entry name" value="Nuop51_4Fe4S-bd"/>
</dbReference>
<dbReference type="HOGENOM" id="CLU_014881_3_1_4"/>
<evidence type="ECO:0000256" key="7">
    <source>
        <dbReference type="ARBA" id="ARBA00023014"/>
    </source>
</evidence>
<proteinExistence type="inferred from homology"/>
<dbReference type="eggNOG" id="COG1905">
    <property type="taxonomic scope" value="Bacteria"/>
</dbReference>
<evidence type="ECO:0000256" key="4">
    <source>
        <dbReference type="ARBA" id="ARBA00022485"/>
    </source>
</evidence>
<comment type="similarity">
    <text evidence="3">Belongs to the complex I 51 kDa subunit family.</text>
</comment>
<dbReference type="eggNOG" id="COG1894">
    <property type="taxonomic scope" value="Bacteria"/>
</dbReference>
<dbReference type="EMBL" id="CP001013">
    <property type="protein sequence ID" value="ACB33730.1"/>
    <property type="molecule type" value="Genomic_DNA"/>
</dbReference>
<keyword evidence="4" id="KW-0004">4Fe-4S</keyword>
<evidence type="ECO:0000256" key="5">
    <source>
        <dbReference type="ARBA" id="ARBA00022723"/>
    </source>
</evidence>
<dbReference type="FunFam" id="3.40.50.11540:FF:000001">
    <property type="entry name" value="NADH dehydrogenase [ubiquinone] flavoprotein 1, mitochondrial"/>
    <property type="match status" value="1"/>
</dbReference>
<evidence type="ECO:0000313" key="10">
    <source>
        <dbReference type="Proteomes" id="UP000001693"/>
    </source>
</evidence>
<evidence type="ECO:0000256" key="1">
    <source>
        <dbReference type="ARBA" id="ARBA00001917"/>
    </source>
</evidence>
<dbReference type="GO" id="GO:0046872">
    <property type="term" value="F:metal ion binding"/>
    <property type="evidence" value="ECO:0007669"/>
    <property type="project" value="UniProtKB-KW"/>
</dbReference>
<dbReference type="Gene3D" id="1.20.1440.230">
    <property type="entry name" value="NADH-ubiquinone oxidoreductase 51kDa subunit, iron-sulphur binding domain"/>
    <property type="match status" value="1"/>
</dbReference>
<dbReference type="Gene3D" id="3.40.50.11540">
    <property type="entry name" value="NADH-ubiquinone oxidoreductase 51kDa subunit"/>
    <property type="match status" value="1"/>
</dbReference>
<dbReference type="PROSITE" id="PS00644">
    <property type="entry name" value="COMPLEX1_51K_1"/>
    <property type="match status" value="1"/>
</dbReference>
<dbReference type="Gene3D" id="3.40.30.10">
    <property type="entry name" value="Glutaredoxin"/>
    <property type="match status" value="1"/>
</dbReference>
<evidence type="ECO:0000313" key="9">
    <source>
        <dbReference type="EMBL" id="ACB33730.1"/>
    </source>
</evidence>
<dbReference type="InterPro" id="IPR037225">
    <property type="entry name" value="Nuo51_FMN-bd_sf"/>
</dbReference>
<dbReference type="InterPro" id="IPR037207">
    <property type="entry name" value="Nuop51_4Fe4S-bd_sf"/>
</dbReference>
<organism evidence="9 10">
    <name type="scientific">Leptothrix cholodnii (strain ATCC 51168 / LMG 8142 / SP-6)</name>
    <name type="common">Leptothrix discophora (strain SP-6)</name>
    <dbReference type="NCBI Taxonomy" id="395495"/>
    <lineage>
        <taxon>Bacteria</taxon>
        <taxon>Pseudomonadati</taxon>
        <taxon>Pseudomonadota</taxon>
        <taxon>Betaproteobacteria</taxon>
        <taxon>Burkholderiales</taxon>
        <taxon>Sphaerotilaceae</taxon>
        <taxon>Leptothrix</taxon>
    </lineage>
</organism>
<comment type="cofactor">
    <cofactor evidence="1">
        <name>FMN</name>
        <dbReference type="ChEBI" id="CHEBI:58210"/>
    </cofactor>
</comment>
<dbReference type="PANTHER" id="PTHR43578">
    <property type="entry name" value="NADH-QUINONE OXIDOREDUCTASE SUBUNIT F"/>
    <property type="match status" value="1"/>
</dbReference>
<evidence type="ECO:0000256" key="2">
    <source>
        <dbReference type="ARBA" id="ARBA00001966"/>
    </source>
</evidence>
<dbReference type="GO" id="GO:0010181">
    <property type="term" value="F:FMN binding"/>
    <property type="evidence" value="ECO:0007669"/>
    <property type="project" value="InterPro"/>
</dbReference>
<protein>
    <submittedName>
        <fullName evidence="9">Respiratory-chain NADH dehydrogenase domain 51 kDa subunit</fullName>
    </submittedName>
</protein>
<reference evidence="9 10" key="1">
    <citation type="submission" date="2008-03" db="EMBL/GenBank/DDBJ databases">
        <title>Complete sequence of Leptothrix cholodnii SP-6.</title>
        <authorList>
            <consortium name="US DOE Joint Genome Institute"/>
            <person name="Copeland A."/>
            <person name="Lucas S."/>
            <person name="Lapidus A."/>
            <person name="Glavina del Rio T."/>
            <person name="Dalin E."/>
            <person name="Tice H."/>
            <person name="Bruce D."/>
            <person name="Goodwin L."/>
            <person name="Pitluck S."/>
            <person name="Chertkov O."/>
            <person name="Brettin T."/>
            <person name="Detter J.C."/>
            <person name="Han C."/>
            <person name="Kuske C.R."/>
            <person name="Schmutz J."/>
            <person name="Larimer F."/>
            <person name="Land M."/>
            <person name="Hauser L."/>
            <person name="Kyrpides N."/>
            <person name="Lykidis A."/>
            <person name="Emerson D."/>
            <person name="Richardson P."/>
        </authorList>
    </citation>
    <scope>NUCLEOTIDE SEQUENCE [LARGE SCALE GENOMIC DNA]</scope>
    <source>
        <strain evidence="10">ATCC 51168 / LMG 8142 / SP-6</strain>
    </source>
</reference>
<dbReference type="SUPFAM" id="SSF142019">
    <property type="entry name" value="Nqo1 FMN-binding domain-like"/>
    <property type="match status" value="1"/>
</dbReference>
<dbReference type="InterPro" id="IPR041921">
    <property type="entry name" value="NuoE_N"/>
</dbReference>
<keyword evidence="7" id="KW-0411">Iron-sulfur</keyword>
<dbReference type="STRING" id="395495.Lcho_1462"/>
<gene>
    <name evidence="9" type="ordered locus">Lcho_1462</name>
</gene>
<dbReference type="Pfam" id="PF01512">
    <property type="entry name" value="Complex1_51K"/>
    <property type="match status" value="1"/>
</dbReference>
<dbReference type="GO" id="GO:0051539">
    <property type="term" value="F:4 iron, 4 sulfur cluster binding"/>
    <property type="evidence" value="ECO:0007669"/>
    <property type="project" value="UniProtKB-KW"/>
</dbReference>
<keyword evidence="10" id="KW-1185">Reference proteome</keyword>
<comment type="cofactor">
    <cofactor evidence="2">
        <name>[4Fe-4S] cluster</name>
        <dbReference type="ChEBI" id="CHEBI:49883"/>
    </cofactor>
</comment>
<dbReference type="SMART" id="SM00928">
    <property type="entry name" value="NADH_4Fe-4S"/>
    <property type="match status" value="1"/>
</dbReference>
<dbReference type="SUPFAM" id="SSF140490">
    <property type="entry name" value="Nqo1C-terminal domain-like"/>
    <property type="match status" value="1"/>
</dbReference>
<accession>B1Y7Y8</accession>